<dbReference type="EMBL" id="GBXM01054191">
    <property type="protein sequence ID" value="JAH54386.1"/>
    <property type="molecule type" value="Transcribed_RNA"/>
</dbReference>
<reference evidence="1" key="1">
    <citation type="submission" date="2014-11" db="EMBL/GenBank/DDBJ databases">
        <authorList>
            <person name="Amaro Gonzalez C."/>
        </authorList>
    </citation>
    <scope>NUCLEOTIDE SEQUENCE</scope>
</reference>
<proteinExistence type="predicted"/>
<name>A0A0E9TLB6_ANGAN</name>
<protein>
    <submittedName>
        <fullName evidence="1">Uncharacterized protein</fullName>
    </submittedName>
</protein>
<evidence type="ECO:0000313" key="1">
    <source>
        <dbReference type="EMBL" id="JAH54386.1"/>
    </source>
</evidence>
<reference evidence="1" key="2">
    <citation type="journal article" date="2015" name="Fish Shellfish Immunol.">
        <title>Early steps in the European eel (Anguilla anguilla)-Vibrio vulnificus interaction in the gills: Role of the RtxA13 toxin.</title>
        <authorList>
            <person name="Callol A."/>
            <person name="Pajuelo D."/>
            <person name="Ebbesson L."/>
            <person name="Teles M."/>
            <person name="MacKenzie S."/>
            <person name="Amaro C."/>
        </authorList>
    </citation>
    <scope>NUCLEOTIDE SEQUENCE</scope>
</reference>
<sequence>MSIPVVETTLTTLQNHILGPGTELPGGSLSTFISSQL</sequence>
<dbReference type="AlphaFoldDB" id="A0A0E9TLB6"/>
<organism evidence="1">
    <name type="scientific">Anguilla anguilla</name>
    <name type="common">European freshwater eel</name>
    <name type="synonym">Muraena anguilla</name>
    <dbReference type="NCBI Taxonomy" id="7936"/>
    <lineage>
        <taxon>Eukaryota</taxon>
        <taxon>Metazoa</taxon>
        <taxon>Chordata</taxon>
        <taxon>Craniata</taxon>
        <taxon>Vertebrata</taxon>
        <taxon>Euteleostomi</taxon>
        <taxon>Actinopterygii</taxon>
        <taxon>Neopterygii</taxon>
        <taxon>Teleostei</taxon>
        <taxon>Anguilliformes</taxon>
        <taxon>Anguillidae</taxon>
        <taxon>Anguilla</taxon>
    </lineage>
</organism>
<accession>A0A0E9TLB6</accession>